<reference evidence="2 3" key="1">
    <citation type="submission" date="2018-06" db="EMBL/GenBank/DDBJ databases">
        <title>Novel Chryseobacterium species.</title>
        <authorList>
            <person name="Newman J."/>
            <person name="Hugo C."/>
            <person name="Oosthuizen L."/>
            <person name="Charimba G."/>
        </authorList>
    </citation>
    <scope>NUCLEOTIDE SEQUENCE [LARGE SCALE GENOMIC DNA]</scope>
    <source>
        <strain evidence="2 3">7_F195</strain>
    </source>
</reference>
<comment type="caution">
    <text evidence="2">The sequence shown here is derived from an EMBL/GenBank/DDBJ whole genome shotgun (WGS) entry which is preliminary data.</text>
</comment>
<evidence type="ECO:0000313" key="2">
    <source>
        <dbReference type="EMBL" id="REC42880.1"/>
    </source>
</evidence>
<organism evidence="2 3">
    <name type="scientific">Chryseobacterium pennipullorum</name>
    <dbReference type="NCBI Taxonomy" id="2258963"/>
    <lineage>
        <taxon>Bacteria</taxon>
        <taxon>Pseudomonadati</taxon>
        <taxon>Bacteroidota</taxon>
        <taxon>Flavobacteriia</taxon>
        <taxon>Flavobacteriales</taxon>
        <taxon>Weeksellaceae</taxon>
        <taxon>Chryseobacterium group</taxon>
        <taxon>Chryseobacterium</taxon>
    </lineage>
</organism>
<dbReference type="AlphaFoldDB" id="A0A3D9ANI3"/>
<keyword evidence="1" id="KW-0812">Transmembrane</keyword>
<gene>
    <name evidence="2" type="ORF">DRF67_19965</name>
</gene>
<protein>
    <submittedName>
        <fullName evidence="2">Uncharacterized protein</fullName>
    </submittedName>
</protein>
<feature type="transmembrane region" description="Helical" evidence="1">
    <location>
        <begin position="12"/>
        <end position="35"/>
    </location>
</feature>
<keyword evidence="3" id="KW-1185">Reference proteome</keyword>
<sequence>MLSSADLHLERSLLLATLTLFLGVGFLCTFIIFMIHSVQNKKKSTMYYLLLFVISGLIAVTLIVFYFYIILIE</sequence>
<evidence type="ECO:0000256" key="1">
    <source>
        <dbReference type="SAM" id="Phobius"/>
    </source>
</evidence>
<proteinExistence type="predicted"/>
<dbReference type="EMBL" id="QNVV01000026">
    <property type="protein sequence ID" value="REC42880.1"/>
    <property type="molecule type" value="Genomic_DNA"/>
</dbReference>
<name>A0A3D9ANI3_9FLAO</name>
<keyword evidence="1" id="KW-1133">Transmembrane helix</keyword>
<dbReference type="Proteomes" id="UP000256257">
    <property type="component" value="Unassembled WGS sequence"/>
</dbReference>
<dbReference type="OrthoDB" id="711680at2"/>
<accession>A0A3D9ANI3</accession>
<keyword evidence="1" id="KW-0472">Membrane</keyword>
<feature type="transmembrane region" description="Helical" evidence="1">
    <location>
        <begin position="47"/>
        <end position="71"/>
    </location>
</feature>
<evidence type="ECO:0000313" key="3">
    <source>
        <dbReference type="Proteomes" id="UP000256257"/>
    </source>
</evidence>